<dbReference type="Pfam" id="PF00001">
    <property type="entry name" value="7tm_1"/>
    <property type="match status" value="1"/>
</dbReference>
<dbReference type="EMBL" id="RJVU01061862">
    <property type="protein sequence ID" value="ROJ30592.1"/>
    <property type="molecule type" value="Genomic_DNA"/>
</dbReference>
<keyword evidence="2 9" id="KW-0812">Transmembrane</keyword>
<dbReference type="SUPFAM" id="SSF81321">
    <property type="entry name" value="Family A G protein-coupled receptor-like"/>
    <property type="match status" value="1"/>
</dbReference>
<feature type="transmembrane region" description="Helical" evidence="9">
    <location>
        <begin position="169"/>
        <end position="191"/>
    </location>
</feature>
<keyword evidence="7" id="KW-0325">Glycoprotein</keyword>
<evidence type="ECO:0000256" key="7">
    <source>
        <dbReference type="ARBA" id="ARBA00023180"/>
    </source>
</evidence>
<keyword evidence="5 9" id="KW-0472">Membrane</keyword>
<evidence type="ECO:0000256" key="9">
    <source>
        <dbReference type="SAM" id="Phobius"/>
    </source>
</evidence>
<keyword evidence="3 9" id="KW-1133">Transmembrane helix</keyword>
<comment type="caution">
    <text evidence="11">The sequence shown here is derived from an EMBL/GenBank/DDBJ whole genome shotgun (WGS) entry which is preliminary data.</text>
</comment>
<name>A0A3N0XSM7_ANAGA</name>
<dbReference type="Gene3D" id="1.20.1070.10">
    <property type="entry name" value="Rhodopsin 7-helix transmembrane proteins"/>
    <property type="match status" value="1"/>
</dbReference>
<feature type="transmembrane region" description="Helical" evidence="9">
    <location>
        <begin position="250"/>
        <end position="268"/>
    </location>
</feature>
<dbReference type="PANTHER" id="PTHR24232:SF85">
    <property type="entry name" value="G-PROTEIN COUPLED RECEPTOR 4"/>
    <property type="match status" value="1"/>
</dbReference>
<feature type="transmembrane region" description="Helical" evidence="9">
    <location>
        <begin position="91"/>
        <end position="114"/>
    </location>
</feature>
<protein>
    <submittedName>
        <fullName evidence="11">Chemokine XC receptor 1</fullName>
    </submittedName>
</protein>
<dbReference type="AlphaFoldDB" id="A0A3N0XSM7"/>
<feature type="transmembrane region" description="Helical" evidence="9">
    <location>
        <begin position="30"/>
        <end position="52"/>
    </location>
</feature>
<organism evidence="11 12">
    <name type="scientific">Anabarilius grahami</name>
    <name type="common">Kanglang fish</name>
    <name type="synonym">Barilius grahami</name>
    <dbReference type="NCBI Taxonomy" id="495550"/>
    <lineage>
        <taxon>Eukaryota</taxon>
        <taxon>Metazoa</taxon>
        <taxon>Chordata</taxon>
        <taxon>Craniata</taxon>
        <taxon>Vertebrata</taxon>
        <taxon>Euteleostomi</taxon>
        <taxon>Actinopterygii</taxon>
        <taxon>Neopterygii</taxon>
        <taxon>Teleostei</taxon>
        <taxon>Ostariophysi</taxon>
        <taxon>Cypriniformes</taxon>
        <taxon>Xenocyprididae</taxon>
        <taxon>Xenocypridinae</taxon>
        <taxon>Xenocypridinae incertae sedis</taxon>
        <taxon>Anabarilius</taxon>
    </lineage>
</organism>
<dbReference type="OrthoDB" id="8960839at2759"/>
<proteinExistence type="predicted"/>
<evidence type="ECO:0000256" key="8">
    <source>
        <dbReference type="ARBA" id="ARBA00023224"/>
    </source>
</evidence>
<evidence type="ECO:0000313" key="12">
    <source>
        <dbReference type="Proteomes" id="UP000281406"/>
    </source>
</evidence>
<dbReference type="GO" id="GO:0007200">
    <property type="term" value="P:phospholipase C-activating G protein-coupled receptor signaling pathway"/>
    <property type="evidence" value="ECO:0007669"/>
    <property type="project" value="TreeGrafter"/>
</dbReference>
<gene>
    <name evidence="11" type="ORF">DPX16_3840</name>
</gene>
<evidence type="ECO:0000256" key="2">
    <source>
        <dbReference type="ARBA" id="ARBA00022692"/>
    </source>
</evidence>
<dbReference type="Proteomes" id="UP000281406">
    <property type="component" value="Unassembled WGS sequence"/>
</dbReference>
<keyword evidence="8" id="KW-0807">Transducer</keyword>
<dbReference type="GO" id="GO:0005886">
    <property type="term" value="C:plasma membrane"/>
    <property type="evidence" value="ECO:0007669"/>
    <property type="project" value="TreeGrafter"/>
</dbReference>
<accession>A0A3N0XSM7</accession>
<sequence length="280" mass="32158">MNISNEAPPTNGACNITDLYIYYYIAPYDVVLHVFNILFGLPTHSYILWLIVRGTGRGIASEFFTLNISVCEIMLCLRSLNAVLGNVFPKLWTVMMFLSGFVMTARFFQCLMCVERYLAVVHPVTFLKYKPLRYRVACSVVTWIMIIICCVFSLELVNPCFMRLFKCMYLSHFIIFLSINLFCCVAVLRALKHLGPGERGREREEENHMKRRAFHLILITTVTLVITYVPSSITALQYILSIPASQELESMTLTCFFLPGFVQPLLFIHRVGKLPFCRSP</sequence>
<evidence type="ECO:0000256" key="4">
    <source>
        <dbReference type="ARBA" id="ARBA00023040"/>
    </source>
</evidence>
<dbReference type="GO" id="GO:0004930">
    <property type="term" value="F:G protein-coupled receptor activity"/>
    <property type="evidence" value="ECO:0007669"/>
    <property type="project" value="UniProtKB-KW"/>
</dbReference>
<reference evidence="11 12" key="1">
    <citation type="submission" date="2018-10" db="EMBL/GenBank/DDBJ databases">
        <title>Genome assembly for a Yunnan-Guizhou Plateau 3E fish, Anabarilius grahami (Regan), and its evolutionary and genetic applications.</title>
        <authorList>
            <person name="Jiang W."/>
        </authorList>
    </citation>
    <scope>NUCLEOTIDE SEQUENCE [LARGE SCALE GENOMIC DNA]</scope>
    <source>
        <strain evidence="11">AG-KIZ</strain>
        <tissue evidence="11">Muscle</tissue>
    </source>
</reference>
<feature type="transmembrane region" description="Helical" evidence="9">
    <location>
        <begin position="64"/>
        <end position="85"/>
    </location>
</feature>
<comment type="subcellular location">
    <subcellularLocation>
        <location evidence="1">Membrane</location>
        <topology evidence="1">Multi-pass membrane protein</topology>
    </subcellularLocation>
</comment>
<keyword evidence="12" id="KW-1185">Reference proteome</keyword>
<keyword evidence="6 11" id="KW-0675">Receptor</keyword>
<evidence type="ECO:0000256" key="1">
    <source>
        <dbReference type="ARBA" id="ARBA00004141"/>
    </source>
</evidence>
<evidence type="ECO:0000256" key="6">
    <source>
        <dbReference type="ARBA" id="ARBA00023170"/>
    </source>
</evidence>
<evidence type="ECO:0000256" key="5">
    <source>
        <dbReference type="ARBA" id="ARBA00023136"/>
    </source>
</evidence>
<feature type="transmembrane region" description="Helical" evidence="9">
    <location>
        <begin position="134"/>
        <end position="157"/>
    </location>
</feature>
<evidence type="ECO:0000313" key="11">
    <source>
        <dbReference type="EMBL" id="ROJ30592.1"/>
    </source>
</evidence>
<dbReference type="PROSITE" id="PS50262">
    <property type="entry name" value="G_PROTEIN_RECEP_F1_2"/>
    <property type="match status" value="1"/>
</dbReference>
<dbReference type="InterPro" id="IPR000276">
    <property type="entry name" value="GPCR_Rhodpsn"/>
</dbReference>
<feature type="domain" description="G-protein coupled receptors family 1 profile" evidence="10">
    <location>
        <begin position="43"/>
        <end position="267"/>
    </location>
</feature>
<evidence type="ECO:0000259" key="10">
    <source>
        <dbReference type="PROSITE" id="PS50262"/>
    </source>
</evidence>
<dbReference type="PANTHER" id="PTHR24232">
    <property type="entry name" value="G-PROTEIN COUPLED RECEPTOR"/>
    <property type="match status" value="1"/>
</dbReference>
<evidence type="ECO:0000256" key="3">
    <source>
        <dbReference type="ARBA" id="ARBA00022989"/>
    </source>
</evidence>
<feature type="transmembrane region" description="Helical" evidence="9">
    <location>
        <begin position="212"/>
        <end position="230"/>
    </location>
</feature>
<dbReference type="GO" id="GO:0035025">
    <property type="term" value="P:positive regulation of Rho protein signal transduction"/>
    <property type="evidence" value="ECO:0007669"/>
    <property type="project" value="TreeGrafter"/>
</dbReference>
<keyword evidence="4" id="KW-0297">G-protein coupled receptor</keyword>
<dbReference type="InterPro" id="IPR017452">
    <property type="entry name" value="GPCR_Rhodpsn_7TM"/>
</dbReference>